<comment type="caution">
    <text evidence="4">The sequence shown here is derived from an EMBL/GenBank/DDBJ whole genome shotgun (WGS) entry which is preliminary data.</text>
</comment>
<keyword evidence="5" id="KW-1185">Reference proteome</keyword>
<organism evidence="4 5">
    <name type="scientific">Staphylococcus debuckii</name>
    <dbReference type="NCBI Taxonomy" id="2044912"/>
    <lineage>
        <taxon>Bacteria</taxon>
        <taxon>Bacillati</taxon>
        <taxon>Bacillota</taxon>
        <taxon>Bacilli</taxon>
        <taxon>Bacillales</taxon>
        <taxon>Staphylococcaceae</taxon>
        <taxon>Staphylococcus</taxon>
    </lineage>
</organism>
<proteinExistence type="predicted"/>
<evidence type="ECO:0000313" key="4">
    <source>
        <dbReference type="EMBL" id="MEL0537313.1"/>
    </source>
</evidence>
<feature type="domain" description="Zinc-ribbon" evidence="3">
    <location>
        <begin position="3"/>
        <end position="25"/>
    </location>
</feature>
<feature type="transmembrane region" description="Helical" evidence="2">
    <location>
        <begin position="58"/>
        <end position="80"/>
    </location>
</feature>
<evidence type="ECO:0000256" key="1">
    <source>
        <dbReference type="SAM" id="MobiDB-lite"/>
    </source>
</evidence>
<dbReference type="InterPro" id="IPR026870">
    <property type="entry name" value="Zinc_ribbon_dom"/>
</dbReference>
<dbReference type="Pfam" id="PF13240">
    <property type="entry name" value="Zn_Ribbon_1"/>
    <property type="match status" value="1"/>
</dbReference>
<dbReference type="Proteomes" id="UP001380601">
    <property type="component" value="Unassembled WGS sequence"/>
</dbReference>
<evidence type="ECO:0000256" key="2">
    <source>
        <dbReference type="SAM" id="Phobius"/>
    </source>
</evidence>
<dbReference type="RefSeq" id="WP_341611001.1">
    <property type="nucleotide sequence ID" value="NZ_JBBWSC010000001.1"/>
</dbReference>
<reference evidence="4 5" key="1">
    <citation type="submission" date="2024-04" db="EMBL/GenBank/DDBJ databases">
        <title>Staphylococcus debuckii a clinical isolate.</title>
        <authorList>
            <person name="Magnan C."/>
            <person name="Plumet L."/>
            <person name="Morsli M."/>
            <person name="Molle V."/>
            <person name="Lavigne J.-P."/>
        </authorList>
    </citation>
    <scope>NUCLEOTIDE SEQUENCE [LARGE SCALE GENOMIC DNA]</scope>
    <source>
        <strain evidence="4 5">NSD001</strain>
    </source>
</reference>
<keyword evidence="2" id="KW-1133">Transmembrane helix</keyword>
<feature type="compositionally biased region" description="Polar residues" evidence="1">
    <location>
        <begin position="95"/>
        <end position="107"/>
    </location>
</feature>
<protein>
    <submittedName>
        <fullName evidence="4">Zinc ribbon domain-containing protein</fullName>
    </submittedName>
</protein>
<name>A0ABU9EYJ5_9STAP</name>
<keyword evidence="2" id="KW-0472">Membrane</keyword>
<accession>A0ABU9EYJ5</accession>
<feature type="compositionally biased region" description="Polar residues" evidence="1">
    <location>
        <begin position="116"/>
        <end position="127"/>
    </location>
</feature>
<dbReference type="EMBL" id="JBBWSC010000001">
    <property type="protein sequence ID" value="MEL0537313.1"/>
    <property type="molecule type" value="Genomic_DNA"/>
</dbReference>
<gene>
    <name evidence="4" type="ORF">AADA34_01060</name>
</gene>
<evidence type="ECO:0000313" key="5">
    <source>
        <dbReference type="Proteomes" id="UP001380601"/>
    </source>
</evidence>
<feature type="region of interest" description="Disordered" evidence="1">
    <location>
        <begin position="26"/>
        <end position="54"/>
    </location>
</feature>
<evidence type="ECO:0000259" key="3">
    <source>
        <dbReference type="Pfam" id="PF13240"/>
    </source>
</evidence>
<sequence length="246" mass="27635">MKYCTHCGKPLEPGEKFCSKCGAKVPEEDRVQHSSSNNNRRREPNRSQRPAPQKQKPAWLFALIGFVIALLIAGIGYAAYNAYQNKNAEHHHSDQPASSEQNQSNTNKESELPETQPVSVDVNSDSFSENYMNSDNSNGYEGFYIGDSKDSIENSHGKPEGTMDINGNEAHLYGNMAVSYDNNEQVDHVFVVPSDMTTDAFTDFHNTPNETRGDTWYYDKNKDNSYTIKVYTDGSDVKAIENIEQI</sequence>
<keyword evidence="2" id="KW-0812">Transmembrane</keyword>
<feature type="region of interest" description="Disordered" evidence="1">
    <location>
        <begin position="88"/>
        <end position="127"/>
    </location>
</feature>